<evidence type="ECO:0000313" key="2">
    <source>
        <dbReference type="Proteomes" id="UP000266720"/>
    </source>
</evidence>
<proteinExistence type="predicted"/>
<sequence length="987" mass="110454">MASRLAILIVLLLPAFLSTLAYAEQNVTLALSVDLSVPGNQNYPLWWSGPPPNVYFLVPARSTYDSVVFNGSVVFDGAIKVGGKIFATVNFSVVLGNNSNTIQLRLRGSSPASAILSVREGSMLRLIAPNTVYTRYYFNYSDINLIGTVLEGKKFMLFSVRPLSGIYNFSALDETSSKGEPGKVYVYACLSPYDLSTCRTIYQNLSLVPAGPYWLYSLRLQNIVLNNEHLVYIAEFSNAIGTHEVTLSSYIDFPLYFSYWRLSNGTITRSNILELKSNDNLQATAVFQFLYSYIAVSTNLDCPVPINGILFGNYSLLPGGVSSVPSKEQLGPSIYNRPKMSQSSILYPATSPYIHQFGNTLIRFGGGSEYVNYREGAFFAVLPFSYDLKVAEMVRKYSNWTALSYQAYFDWYYNFRNYYSTNQPIILGSIVNVPQLFNLSLSGLVLDIPRNAWGLRILPESSIKFYLAKESNSFKSLIYNGSTNSFYKILGTLNSSDILEVYTQKNLSSPIVIANPGLVYYVLRTQNPNSIIVYRLNFSNARLISSTRIIDIVSPSRLPARQNKPLTLLNASSLSGEKLYTILYLKLQPNDQVYALRVSYTIQLENFTDYFFEGWDVYEATFTRDSWTIPRNVYFEPVSLITSVPSSSVRGFVSSGKAILLVAKYSKLSRDNKGTYILKGPPGISLLPFNTTHFLALPPGVYYLWTNATLWLLDKYGKIMMLNNVSGKLYVNTTFGRTIKTGSYWTLFQKETFGATLSRSLPSDATSMPIVTLGDGTRYMLLAIQAPKNVGTTVLKLNESTFIYESIPVNLTLTKISYNETHITIHYLVQPPWEALSVVAVFQGQTLGWAPANSSSIEIPYSSFPDELDVGNLSIYATWGGTLLASQSSVSIPVVYAVPVVAFNMANGSWKVSWNRTILIPNALTSNISGKLLLEIRNKTYIYWRGFVEPGKDTSIPFYDLNRYSLYLTFVPEETKDIVVVPWVEKL</sequence>
<dbReference type="AlphaFoldDB" id="A0A3G1A754"/>
<dbReference type="EMBL" id="CP007493">
    <property type="protein sequence ID" value="AJB41091.1"/>
    <property type="molecule type" value="Genomic_DNA"/>
</dbReference>
<evidence type="ECO:0000313" key="1">
    <source>
        <dbReference type="EMBL" id="AJB41091.1"/>
    </source>
</evidence>
<protein>
    <submittedName>
        <fullName evidence="1">Uncharacterized protein</fullName>
    </submittedName>
</protein>
<dbReference type="Proteomes" id="UP000266720">
    <property type="component" value="Chromosome"/>
</dbReference>
<dbReference type="KEGG" id="tcb:TCARB_0013"/>
<gene>
    <name evidence="1" type="ORF">TCARB_0013</name>
</gene>
<accession>A0A3G1A754</accession>
<dbReference type="STRING" id="697581.TCARB_0013"/>
<reference evidence="2" key="1">
    <citation type="book" date="2010" name="EXTREMOPHILES" publisher="0:0-0">
        <title>Complete genome sequences of ten hyperthermophilic archaea reveal their metabolic capabilities and possible ecological roles.</title>
        <editorList>
            <person name="?"/>
        </editorList>
        <authorList>
            <person name="Ravin N.V."/>
            <person name="Mardanov A.V."/>
            <person name="Bonch-Osmolovskaya E.A."/>
            <person name="Skryabin K.G."/>
        </authorList>
    </citation>
    <scope>NUCLEOTIDE SEQUENCE [LARGE SCALE GENOMIC DNA]</scope>
    <source>
        <strain evidence="2">1505</strain>
    </source>
</reference>
<dbReference type="GeneID" id="25405485"/>
<dbReference type="RefSeq" id="WP_052886361.1">
    <property type="nucleotide sequence ID" value="NZ_CP007493.1"/>
</dbReference>
<organism evidence="1 2">
    <name type="scientific">Thermofilum adornatum 1505</name>
    <dbReference type="NCBI Taxonomy" id="697581"/>
    <lineage>
        <taxon>Archaea</taxon>
        <taxon>Thermoproteota</taxon>
        <taxon>Thermoprotei</taxon>
        <taxon>Thermofilales</taxon>
        <taxon>Thermofilaceae</taxon>
        <taxon>Thermofilum</taxon>
    </lineage>
</organism>
<name>A0A3G1A754_9CREN</name>